<keyword evidence="5 7" id="KW-0472">Membrane</keyword>
<dbReference type="Gene3D" id="1.20.1720.10">
    <property type="entry name" value="Multidrug resistance protein D"/>
    <property type="match status" value="1"/>
</dbReference>
<evidence type="ECO:0000256" key="6">
    <source>
        <dbReference type="SAM" id="MobiDB-lite"/>
    </source>
</evidence>
<reference evidence="9 10" key="1">
    <citation type="journal article" date="2016" name="PLoS Pathog.">
        <title>Biosynthesis of antibiotic leucinostatins in bio-control fungus Purpureocillium lilacinum and their inhibition on phytophthora revealed by genome mining.</title>
        <authorList>
            <person name="Wang G."/>
            <person name="Liu Z."/>
            <person name="Lin R."/>
            <person name="Li E."/>
            <person name="Mao Z."/>
            <person name="Ling J."/>
            <person name="Yang Y."/>
            <person name="Yin W.B."/>
            <person name="Xie B."/>
        </authorList>
    </citation>
    <scope>NUCLEOTIDE SEQUENCE [LARGE SCALE GENOMIC DNA]</scope>
    <source>
        <strain evidence="9">170</strain>
    </source>
</reference>
<feature type="region of interest" description="Disordered" evidence="6">
    <location>
        <begin position="1"/>
        <end position="20"/>
    </location>
</feature>
<feature type="transmembrane region" description="Helical" evidence="7">
    <location>
        <begin position="263"/>
        <end position="283"/>
    </location>
</feature>
<dbReference type="InterPro" id="IPR011701">
    <property type="entry name" value="MFS"/>
</dbReference>
<dbReference type="OrthoDB" id="10021397at2759"/>
<proteinExistence type="predicted"/>
<evidence type="ECO:0000313" key="10">
    <source>
        <dbReference type="Proteomes" id="UP000078397"/>
    </source>
</evidence>
<name>A0A179F6H5_METCM</name>
<evidence type="ECO:0000256" key="4">
    <source>
        <dbReference type="ARBA" id="ARBA00022989"/>
    </source>
</evidence>
<dbReference type="AlphaFoldDB" id="A0A179F6H5"/>
<dbReference type="KEGG" id="pchm:VFPPC_06849"/>
<evidence type="ECO:0000256" key="7">
    <source>
        <dbReference type="SAM" id="Phobius"/>
    </source>
</evidence>
<feature type="transmembrane region" description="Helical" evidence="7">
    <location>
        <begin position="337"/>
        <end position="358"/>
    </location>
</feature>
<dbReference type="Proteomes" id="UP000078397">
    <property type="component" value="Unassembled WGS sequence"/>
</dbReference>
<dbReference type="PROSITE" id="PS50850">
    <property type="entry name" value="MFS"/>
    <property type="match status" value="1"/>
</dbReference>
<evidence type="ECO:0000256" key="2">
    <source>
        <dbReference type="ARBA" id="ARBA00022448"/>
    </source>
</evidence>
<evidence type="ECO:0000256" key="5">
    <source>
        <dbReference type="ARBA" id="ARBA00023136"/>
    </source>
</evidence>
<feature type="transmembrane region" description="Helical" evidence="7">
    <location>
        <begin position="189"/>
        <end position="209"/>
    </location>
</feature>
<feature type="transmembrane region" description="Helical" evidence="7">
    <location>
        <begin position="34"/>
        <end position="59"/>
    </location>
</feature>
<dbReference type="Gene3D" id="1.20.1250.20">
    <property type="entry name" value="MFS general substrate transporter like domains"/>
    <property type="match status" value="1"/>
</dbReference>
<dbReference type="RefSeq" id="XP_018138631.1">
    <property type="nucleotide sequence ID" value="XM_018285817.1"/>
</dbReference>
<dbReference type="PANTHER" id="PTHR23501:SF199">
    <property type="entry name" value="MFS EFFLUX TRANSPORTER INPD-RELATED"/>
    <property type="match status" value="1"/>
</dbReference>
<dbReference type="GO" id="GO:0005886">
    <property type="term" value="C:plasma membrane"/>
    <property type="evidence" value="ECO:0007669"/>
    <property type="project" value="TreeGrafter"/>
</dbReference>
<protein>
    <submittedName>
        <fullName evidence="9">Major facilitator superfamily transporter</fullName>
    </submittedName>
</protein>
<dbReference type="FunFam" id="1.20.1720.10:FF:000012">
    <property type="entry name" value="MFS toxin efflux pump (AflT)"/>
    <property type="match status" value="1"/>
</dbReference>
<dbReference type="GO" id="GO:0022857">
    <property type="term" value="F:transmembrane transporter activity"/>
    <property type="evidence" value="ECO:0007669"/>
    <property type="project" value="InterPro"/>
</dbReference>
<comment type="subcellular location">
    <subcellularLocation>
        <location evidence="1">Membrane</location>
        <topology evidence="1">Multi-pass membrane protein</topology>
    </subcellularLocation>
</comment>
<comment type="caution">
    <text evidence="9">The sequence shown here is derived from an EMBL/GenBank/DDBJ whole genome shotgun (WGS) entry which is preliminary data.</text>
</comment>
<feature type="transmembrane region" description="Helical" evidence="7">
    <location>
        <begin position="497"/>
        <end position="519"/>
    </location>
</feature>
<feature type="transmembrane region" description="Helical" evidence="7">
    <location>
        <begin position="71"/>
        <end position="89"/>
    </location>
</feature>
<feature type="transmembrane region" description="Helical" evidence="7">
    <location>
        <begin position="425"/>
        <end position="447"/>
    </location>
</feature>
<dbReference type="EMBL" id="LSBJ02000008">
    <property type="protein sequence ID" value="OAQ60753.1"/>
    <property type="molecule type" value="Genomic_DNA"/>
</dbReference>
<organism evidence="9 10">
    <name type="scientific">Pochonia chlamydosporia 170</name>
    <dbReference type="NCBI Taxonomy" id="1380566"/>
    <lineage>
        <taxon>Eukaryota</taxon>
        <taxon>Fungi</taxon>
        <taxon>Dikarya</taxon>
        <taxon>Ascomycota</taxon>
        <taxon>Pezizomycotina</taxon>
        <taxon>Sordariomycetes</taxon>
        <taxon>Hypocreomycetidae</taxon>
        <taxon>Hypocreales</taxon>
        <taxon>Clavicipitaceae</taxon>
        <taxon>Pochonia</taxon>
    </lineage>
</organism>
<evidence type="ECO:0000256" key="1">
    <source>
        <dbReference type="ARBA" id="ARBA00004141"/>
    </source>
</evidence>
<sequence>MPEVAEEVEKAPSAPDAKVQGQQEMEYPGMMKRALIMVSVYLSVFLITLDQNIISTAIPKITDEFHSLDDISWYGTAYLMTMCTFQLLMGKVYKQYPVKPVFMAGVFLFEVGSAICGAAPSSAVFILGRAVAGLGGSGMITGTMVIMSHTLPLQQRPAWQGAFGAIFAIASVIGPLVGGAFTNNVTWRWCFYLNLPVGAVSLLVTLLILQVPNQKLEPRADTFVGRVKQLDIFGSLISFPAIICLVLALQWGGTTYAWDNVRIIVLLVLTGILWISFIGVQVWKKEAATVPPRIVKNRSVLGAMWFALFNNASMMVMVYYLPIWFQAIKGVDAIKSGIMLLPTILGTVIGSISSGFIISKVGYYAPFFILSAILMPVGAGLLTTLNIDTGAGEWIGYQVLFGLGVGFGNQQPLNVVQTVLDRPDVPVGSAVIVFLRFLGSSLALPIAQSVFLNHLVADLTNLSSVNPEDIVKGGVTDLRNLVRPDQLSLLLRDYNSAIINVFYIVTATSSLMVFSCFFIEWKTVRPKK</sequence>
<accession>A0A179F6H5</accession>
<evidence type="ECO:0000256" key="3">
    <source>
        <dbReference type="ARBA" id="ARBA00022692"/>
    </source>
</evidence>
<keyword evidence="2" id="KW-0813">Transport</keyword>
<dbReference type="InterPro" id="IPR020846">
    <property type="entry name" value="MFS_dom"/>
</dbReference>
<feature type="domain" description="Major facilitator superfamily (MFS) profile" evidence="8">
    <location>
        <begin position="36"/>
        <end position="524"/>
    </location>
</feature>
<evidence type="ECO:0000259" key="8">
    <source>
        <dbReference type="PROSITE" id="PS50850"/>
    </source>
</evidence>
<dbReference type="FunFam" id="1.20.1250.20:FF:000196">
    <property type="entry name" value="MFS toxin efflux pump (AflT)"/>
    <property type="match status" value="1"/>
</dbReference>
<keyword evidence="10" id="KW-1185">Reference proteome</keyword>
<dbReference type="CDD" id="cd17502">
    <property type="entry name" value="MFS_Azr1_MDR_like"/>
    <property type="match status" value="1"/>
</dbReference>
<keyword evidence="3 7" id="KW-0812">Transmembrane</keyword>
<feature type="transmembrane region" description="Helical" evidence="7">
    <location>
        <begin position="304"/>
        <end position="325"/>
    </location>
</feature>
<feature type="transmembrane region" description="Helical" evidence="7">
    <location>
        <begin position="230"/>
        <end position="251"/>
    </location>
</feature>
<dbReference type="InterPro" id="IPR036259">
    <property type="entry name" value="MFS_trans_sf"/>
</dbReference>
<feature type="transmembrane region" description="Helical" evidence="7">
    <location>
        <begin position="158"/>
        <end position="177"/>
    </location>
</feature>
<keyword evidence="4 7" id="KW-1133">Transmembrane helix</keyword>
<dbReference type="PANTHER" id="PTHR23501">
    <property type="entry name" value="MAJOR FACILITATOR SUPERFAMILY"/>
    <property type="match status" value="1"/>
</dbReference>
<feature type="transmembrane region" description="Helical" evidence="7">
    <location>
        <begin position="363"/>
        <end position="382"/>
    </location>
</feature>
<dbReference type="Pfam" id="PF07690">
    <property type="entry name" value="MFS_1"/>
    <property type="match status" value="1"/>
</dbReference>
<gene>
    <name evidence="9" type="ORF">VFPPC_06849</name>
</gene>
<feature type="transmembrane region" description="Helical" evidence="7">
    <location>
        <begin position="101"/>
        <end position="120"/>
    </location>
</feature>
<evidence type="ECO:0000313" key="9">
    <source>
        <dbReference type="EMBL" id="OAQ60753.1"/>
    </source>
</evidence>
<dbReference type="GeneID" id="28849811"/>
<dbReference type="SUPFAM" id="SSF103473">
    <property type="entry name" value="MFS general substrate transporter"/>
    <property type="match status" value="1"/>
</dbReference>